<dbReference type="PROSITE" id="PS50003">
    <property type="entry name" value="PH_DOMAIN"/>
    <property type="match status" value="1"/>
</dbReference>
<reference evidence="3 4" key="1">
    <citation type="journal article" date="2021" name="Nat. Commun.">
        <title>Genetic determinants of endophytism in the Arabidopsis root mycobiome.</title>
        <authorList>
            <person name="Mesny F."/>
            <person name="Miyauchi S."/>
            <person name="Thiergart T."/>
            <person name="Pickel B."/>
            <person name="Atanasova L."/>
            <person name="Karlsson M."/>
            <person name="Huettel B."/>
            <person name="Barry K.W."/>
            <person name="Haridas S."/>
            <person name="Chen C."/>
            <person name="Bauer D."/>
            <person name="Andreopoulos W."/>
            <person name="Pangilinan J."/>
            <person name="LaButti K."/>
            <person name="Riley R."/>
            <person name="Lipzen A."/>
            <person name="Clum A."/>
            <person name="Drula E."/>
            <person name="Henrissat B."/>
            <person name="Kohler A."/>
            <person name="Grigoriev I.V."/>
            <person name="Martin F.M."/>
            <person name="Hacquard S."/>
        </authorList>
    </citation>
    <scope>NUCLEOTIDE SEQUENCE [LARGE SCALE GENOMIC DNA]</scope>
    <source>
        <strain evidence="3 4">MPI-CAGE-CH-0241</strain>
    </source>
</reference>
<name>A0A9P9AU96_9HYPO</name>
<keyword evidence="4" id="KW-1185">Reference proteome</keyword>
<protein>
    <recommendedName>
        <fullName evidence="2">PH domain-containing protein</fullName>
    </recommendedName>
</protein>
<dbReference type="Proteomes" id="UP000777438">
    <property type="component" value="Unassembled WGS sequence"/>
</dbReference>
<comment type="caution">
    <text evidence="3">The sequence shown here is derived from an EMBL/GenBank/DDBJ whole genome shotgun (WGS) entry which is preliminary data.</text>
</comment>
<feature type="compositionally biased region" description="Pro residues" evidence="1">
    <location>
        <begin position="760"/>
        <end position="775"/>
    </location>
</feature>
<dbReference type="InterPro" id="IPR001849">
    <property type="entry name" value="PH_domain"/>
</dbReference>
<organism evidence="3 4">
    <name type="scientific">Thelonectria olida</name>
    <dbReference type="NCBI Taxonomy" id="1576542"/>
    <lineage>
        <taxon>Eukaryota</taxon>
        <taxon>Fungi</taxon>
        <taxon>Dikarya</taxon>
        <taxon>Ascomycota</taxon>
        <taxon>Pezizomycotina</taxon>
        <taxon>Sordariomycetes</taxon>
        <taxon>Hypocreomycetidae</taxon>
        <taxon>Hypocreales</taxon>
        <taxon>Nectriaceae</taxon>
        <taxon>Thelonectria</taxon>
    </lineage>
</organism>
<feature type="compositionally biased region" description="Pro residues" evidence="1">
    <location>
        <begin position="806"/>
        <end position="822"/>
    </location>
</feature>
<feature type="compositionally biased region" description="Basic and acidic residues" evidence="1">
    <location>
        <begin position="705"/>
        <end position="716"/>
    </location>
</feature>
<feature type="compositionally biased region" description="Polar residues" evidence="1">
    <location>
        <begin position="96"/>
        <end position="105"/>
    </location>
</feature>
<feature type="domain" description="PH" evidence="2">
    <location>
        <begin position="209"/>
        <end position="330"/>
    </location>
</feature>
<evidence type="ECO:0000259" key="2">
    <source>
        <dbReference type="PROSITE" id="PS50003"/>
    </source>
</evidence>
<evidence type="ECO:0000313" key="3">
    <source>
        <dbReference type="EMBL" id="KAH6895479.1"/>
    </source>
</evidence>
<dbReference type="OrthoDB" id="1749473at2759"/>
<feature type="region of interest" description="Disordered" evidence="1">
    <location>
        <begin position="563"/>
        <end position="743"/>
    </location>
</feature>
<accession>A0A9P9AU96</accession>
<gene>
    <name evidence="3" type="ORF">B0T10DRAFT_217865</name>
</gene>
<feature type="compositionally biased region" description="Basic and acidic residues" evidence="1">
    <location>
        <begin position="609"/>
        <end position="623"/>
    </location>
</feature>
<sequence>MPNRDSLMAHTGTLEALQSKPHGSSRRARPPDLDLMAAEQNRVPLRPEKAKRRESRLGLRNLFSRSKTNKESPQPLSPLDIPKSSSSRASITDTSNWPSGASSTASDRKPTTPLSPRVLSTMFENSKPGPPPVKVIGPAKPSRGPLATWSPPPLFKAFPQAIKHTNLPTASLPTEVILRLAERRAALGETPTEEPEPKSEKSKSKKKHRQTQSGSMPKFEWTNKIYVLSTSGYLLQYSSDGPFDRLPEKMLRLSKDSAAFASDVIPGRHWVVHVQSSTESDGAPPPEVNFLLSRVTFRPTERRQAANFLLVFEAVDDMEEWLTALRREIEILGGKKTLDETGMPKVEEDASLLREQPSQRTLVVRDPKRLSHIATPDHPWQSPVDNDGSVSTVTDPETVIDTSMDDVSTTNSFVSHDGRQLENLRDSSNRLSFISSGQRTIVTSAGSSSPEPSPTADKFPIQFDEMPHHEASPKMEARPRPNAAAILDRRQSMQVMAPFVDLRGGPVNLRPQSTYGNDPNMPAHPPVPVPPRASVTPNFSVPNTSNRRFSYMRNHDLGASTQRSIRECESMSRLSRKTPPTTLPIARPLSMVADQPSPMETVHPRPATRHGEETRNETRHDPLPEPTISYELPLRRSSTASQDQRDAHVEVNRPISSRRLSNIHAWHKADHPPPPPSMPRTFTAPTGPVPIQRMRSRPSLPGLEEQQRCRSSLETHRHGRNDSGSVRSRSRKRASMTSMVSEHRYSVSADLPIPLLPESLPEPAPPPSIPLPPIPTSSSNPHLRGEKSSSKAPLGGRRSMPQLAEGPPPAPPPTCALPPIPKKPSVMV</sequence>
<feature type="compositionally biased region" description="Polar residues" evidence="1">
    <location>
        <begin position="63"/>
        <end position="74"/>
    </location>
</feature>
<feature type="region of interest" description="Disordered" evidence="1">
    <location>
        <begin position="756"/>
        <end position="828"/>
    </location>
</feature>
<evidence type="ECO:0000313" key="4">
    <source>
        <dbReference type="Proteomes" id="UP000777438"/>
    </source>
</evidence>
<feature type="region of interest" description="Disordered" evidence="1">
    <location>
        <begin position="186"/>
        <end position="215"/>
    </location>
</feature>
<feature type="region of interest" description="Disordered" evidence="1">
    <location>
        <begin position="1"/>
        <end position="133"/>
    </location>
</feature>
<dbReference type="AlphaFoldDB" id="A0A9P9AU96"/>
<evidence type="ECO:0000256" key="1">
    <source>
        <dbReference type="SAM" id="MobiDB-lite"/>
    </source>
</evidence>
<feature type="compositionally biased region" description="Low complexity" evidence="1">
    <location>
        <begin position="84"/>
        <end position="95"/>
    </location>
</feature>
<proteinExistence type="predicted"/>
<dbReference type="EMBL" id="JAGPYM010000004">
    <property type="protein sequence ID" value="KAH6895479.1"/>
    <property type="molecule type" value="Genomic_DNA"/>
</dbReference>